<protein>
    <recommendedName>
        <fullName evidence="1">DUF6873 domain-containing protein</fullName>
    </recommendedName>
</protein>
<keyword evidence="3" id="KW-1185">Reference proteome</keyword>
<proteinExistence type="predicted"/>
<dbReference type="Proteomes" id="UP000010420">
    <property type="component" value="Unassembled WGS sequence"/>
</dbReference>
<dbReference type="OrthoDB" id="1753686at2"/>
<dbReference type="STRING" id="545697.HMPREF0216_02756"/>
<accession>L1Q8P6</accession>
<dbReference type="Pfam" id="PF21778">
    <property type="entry name" value="DUF6873"/>
    <property type="match status" value="1"/>
</dbReference>
<evidence type="ECO:0000259" key="1">
    <source>
        <dbReference type="Pfam" id="PF21778"/>
    </source>
</evidence>
<comment type="caution">
    <text evidence="2">The sequence shown here is derived from an EMBL/GenBank/DDBJ whole genome shotgun (WGS) entry which is preliminary data.</text>
</comment>
<dbReference type="HOGENOM" id="CLU_104531_0_0_9"/>
<organism evidence="2 3">
    <name type="scientific">Clostridium celatum DSM 1785</name>
    <dbReference type="NCBI Taxonomy" id="545697"/>
    <lineage>
        <taxon>Bacteria</taxon>
        <taxon>Bacillati</taxon>
        <taxon>Bacillota</taxon>
        <taxon>Clostridia</taxon>
        <taxon>Eubacteriales</taxon>
        <taxon>Clostridiaceae</taxon>
        <taxon>Clostridium</taxon>
    </lineage>
</organism>
<evidence type="ECO:0000313" key="3">
    <source>
        <dbReference type="Proteomes" id="UP000010420"/>
    </source>
</evidence>
<feature type="domain" description="DUF6873" evidence="1">
    <location>
        <begin position="4"/>
        <end position="231"/>
    </location>
</feature>
<dbReference type="EMBL" id="AMEZ01000091">
    <property type="protein sequence ID" value="EKY23997.1"/>
    <property type="molecule type" value="Genomic_DNA"/>
</dbReference>
<dbReference type="PATRIC" id="fig|545697.3.peg.2707"/>
<reference evidence="2 3" key="1">
    <citation type="submission" date="2012-05" db="EMBL/GenBank/DDBJ databases">
        <authorList>
            <person name="Weinstock G."/>
            <person name="Sodergren E."/>
            <person name="Lobos E.A."/>
            <person name="Fulton L."/>
            <person name="Fulton R."/>
            <person name="Courtney L."/>
            <person name="Fronick C."/>
            <person name="O'Laughlin M."/>
            <person name="Godfrey J."/>
            <person name="Wilson R.M."/>
            <person name="Miner T."/>
            <person name="Farmer C."/>
            <person name="Delehaunty K."/>
            <person name="Cordes M."/>
            <person name="Minx P."/>
            <person name="Tomlinson C."/>
            <person name="Chen J."/>
            <person name="Wollam A."/>
            <person name="Pepin K.H."/>
            <person name="Bhonagiri V."/>
            <person name="Zhang X."/>
            <person name="Suruliraj S."/>
            <person name="Warren W."/>
            <person name="Mitreva M."/>
            <person name="Mardis E.R."/>
            <person name="Wilson R.K."/>
        </authorList>
    </citation>
    <scope>NUCLEOTIDE SEQUENCE [LARGE SCALE GENOMIC DNA]</scope>
    <source>
        <strain evidence="2 3">DSM 1785</strain>
    </source>
</reference>
<dbReference type="eggNOG" id="ENOG502ZBQJ">
    <property type="taxonomic scope" value="Bacteria"/>
</dbReference>
<name>L1Q8P6_9CLOT</name>
<sequence>MICFVDYRISDEELLSLKNLNFDIIKIPKDHNLYSAIDGHVDIQLNILNKSKKEIIINKNLPQNFKDILTEKNINFIEASSRLSHKYPNNISLNAYITENYLVHNLKFTDEIILNHSRDKKLINIKQGYSKCSILPIRENVIITNDNGIYKTLLSEDFEILYLPFGDIILPGLNYGFIGGVGGMINDNTMAFFGSLEHYSFGEEIKKFLYKYDVKPIYLNDGKLVDRGSLFVL</sequence>
<gene>
    <name evidence="2" type="ORF">HMPREF0216_02756</name>
</gene>
<evidence type="ECO:0000313" key="2">
    <source>
        <dbReference type="EMBL" id="EKY23997.1"/>
    </source>
</evidence>
<dbReference type="InterPro" id="IPR049238">
    <property type="entry name" value="DUF6873"/>
</dbReference>
<dbReference type="AlphaFoldDB" id="L1Q8P6"/>
<dbReference type="RefSeq" id="WP_005214872.1">
    <property type="nucleotide sequence ID" value="NZ_KB291681.1"/>
</dbReference>